<dbReference type="Pfam" id="PF13855">
    <property type="entry name" value="LRR_8"/>
    <property type="match status" value="1"/>
</dbReference>
<comment type="similarity">
    <text evidence="2">Belongs to the RLP family.</text>
</comment>
<dbReference type="Pfam" id="PF08263">
    <property type="entry name" value="LRRNT_2"/>
    <property type="match status" value="1"/>
</dbReference>
<feature type="chain" id="PRO_5024463423" evidence="12">
    <location>
        <begin position="27"/>
        <end position="877"/>
    </location>
</feature>
<feature type="domain" description="Disease resistance R13L4/SHOC-2-like LRR" evidence="14">
    <location>
        <begin position="258"/>
        <end position="382"/>
    </location>
</feature>
<evidence type="ECO:0000256" key="11">
    <source>
        <dbReference type="SAM" id="MobiDB-lite"/>
    </source>
</evidence>
<feature type="compositionally biased region" description="Basic and acidic residues" evidence="11">
    <location>
        <begin position="852"/>
        <end position="861"/>
    </location>
</feature>
<organism evidence="15 16">
    <name type="scientific">Mikania micrantha</name>
    <name type="common">bitter vine</name>
    <dbReference type="NCBI Taxonomy" id="192012"/>
    <lineage>
        <taxon>Eukaryota</taxon>
        <taxon>Viridiplantae</taxon>
        <taxon>Streptophyta</taxon>
        <taxon>Embryophyta</taxon>
        <taxon>Tracheophyta</taxon>
        <taxon>Spermatophyta</taxon>
        <taxon>Magnoliopsida</taxon>
        <taxon>eudicotyledons</taxon>
        <taxon>Gunneridae</taxon>
        <taxon>Pentapetalae</taxon>
        <taxon>asterids</taxon>
        <taxon>campanulids</taxon>
        <taxon>Asterales</taxon>
        <taxon>Asteraceae</taxon>
        <taxon>Asteroideae</taxon>
        <taxon>Heliantheae alliance</taxon>
        <taxon>Eupatorieae</taxon>
        <taxon>Mikania</taxon>
    </lineage>
</organism>
<dbReference type="InterPro" id="IPR032675">
    <property type="entry name" value="LRR_dom_sf"/>
</dbReference>
<comment type="caution">
    <text evidence="15">The sequence shown here is derived from an EMBL/GenBank/DDBJ whole genome shotgun (WGS) entry which is preliminary data.</text>
</comment>
<evidence type="ECO:0000256" key="3">
    <source>
        <dbReference type="ARBA" id="ARBA00022475"/>
    </source>
</evidence>
<dbReference type="InterPro" id="IPR055414">
    <property type="entry name" value="LRR_R13L4/SHOC2-like"/>
</dbReference>
<dbReference type="FunFam" id="3.80.10.10:FF:000041">
    <property type="entry name" value="LRR receptor-like serine/threonine-protein kinase ERECTA"/>
    <property type="match status" value="1"/>
</dbReference>
<evidence type="ECO:0000256" key="5">
    <source>
        <dbReference type="ARBA" id="ARBA00022692"/>
    </source>
</evidence>
<evidence type="ECO:0000256" key="12">
    <source>
        <dbReference type="SAM" id="SignalP"/>
    </source>
</evidence>
<dbReference type="Pfam" id="PF00560">
    <property type="entry name" value="LRR_1"/>
    <property type="match status" value="3"/>
</dbReference>
<name>A0A5N6LYM7_9ASTR</name>
<dbReference type="PANTHER" id="PTHR48061">
    <property type="entry name" value="LEUCINE-RICH REPEAT RECEPTOR PROTEIN KINASE EMS1-LIKE-RELATED"/>
    <property type="match status" value="1"/>
</dbReference>
<dbReference type="EMBL" id="SZYD01000017">
    <property type="protein sequence ID" value="KAD3066688.1"/>
    <property type="molecule type" value="Genomic_DNA"/>
</dbReference>
<evidence type="ECO:0000256" key="8">
    <source>
        <dbReference type="ARBA" id="ARBA00022989"/>
    </source>
</evidence>
<dbReference type="GO" id="GO:0005886">
    <property type="term" value="C:plasma membrane"/>
    <property type="evidence" value="ECO:0007669"/>
    <property type="project" value="UniProtKB-SubCell"/>
</dbReference>
<keyword evidence="6 12" id="KW-0732">Signal</keyword>
<feature type="compositionally biased region" description="Basic residues" evidence="11">
    <location>
        <begin position="862"/>
        <end position="877"/>
    </location>
</feature>
<evidence type="ECO:0000256" key="9">
    <source>
        <dbReference type="ARBA" id="ARBA00023136"/>
    </source>
</evidence>
<dbReference type="InterPro" id="IPR003591">
    <property type="entry name" value="Leu-rich_rpt_typical-subtyp"/>
</dbReference>
<protein>
    <submittedName>
        <fullName evidence="15">Uncharacterized protein</fullName>
    </submittedName>
</protein>
<feature type="domain" description="Disease resistance R13L4/SHOC-2-like LRR" evidence="14">
    <location>
        <begin position="101"/>
        <end position="219"/>
    </location>
</feature>
<dbReference type="Pfam" id="PF23598">
    <property type="entry name" value="LRR_14"/>
    <property type="match status" value="2"/>
</dbReference>
<comment type="subcellular location">
    <subcellularLocation>
        <location evidence="1">Cell membrane</location>
        <topology evidence="1">Single-pass type I membrane protein</topology>
    </subcellularLocation>
</comment>
<dbReference type="SMART" id="SM00365">
    <property type="entry name" value="LRR_SD22"/>
    <property type="match status" value="5"/>
</dbReference>
<evidence type="ECO:0000256" key="7">
    <source>
        <dbReference type="ARBA" id="ARBA00022737"/>
    </source>
</evidence>
<keyword evidence="9" id="KW-0472">Membrane</keyword>
<dbReference type="PANTHER" id="PTHR48061:SF12">
    <property type="entry name" value="DISEASE RESISTANCE LIKE PROTEIN"/>
    <property type="match status" value="1"/>
</dbReference>
<keyword evidence="5" id="KW-0812">Transmembrane</keyword>
<dbReference type="SUPFAM" id="SSF52047">
    <property type="entry name" value="RNI-like"/>
    <property type="match status" value="1"/>
</dbReference>
<dbReference type="Proteomes" id="UP000326396">
    <property type="component" value="Linkage Group LG7"/>
</dbReference>
<dbReference type="GO" id="GO:0006952">
    <property type="term" value="P:defense response"/>
    <property type="evidence" value="ECO:0007669"/>
    <property type="project" value="UniProtKB-ARBA"/>
</dbReference>
<evidence type="ECO:0000256" key="2">
    <source>
        <dbReference type="ARBA" id="ARBA00009592"/>
    </source>
</evidence>
<dbReference type="Gene3D" id="3.80.10.10">
    <property type="entry name" value="Ribonuclease Inhibitor"/>
    <property type="match status" value="6"/>
</dbReference>
<evidence type="ECO:0000313" key="15">
    <source>
        <dbReference type="EMBL" id="KAD3066688.1"/>
    </source>
</evidence>
<reference evidence="15 16" key="1">
    <citation type="submission" date="2019-05" db="EMBL/GenBank/DDBJ databases">
        <title>Mikania micrantha, genome provides insights into the molecular mechanism of rapid growth.</title>
        <authorList>
            <person name="Liu B."/>
        </authorList>
    </citation>
    <scope>NUCLEOTIDE SEQUENCE [LARGE SCALE GENOMIC DNA]</scope>
    <source>
        <strain evidence="15">NLD-2019</strain>
        <tissue evidence="15">Leaf</tissue>
    </source>
</reference>
<dbReference type="OrthoDB" id="442066at2759"/>
<dbReference type="AlphaFoldDB" id="A0A5N6LYM7"/>
<evidence type="ECO:0000256" key="1">
    <source>
        <dbReference type="ARBA" id="ARBA00004251"/>
    </source>
</evidence>
<keyword evidence="8" id="KW-1133">Transmembrane helix</keyword>
<sequence>MASIFLQTIYLAYLLVVLSRSASLLSHDEECSALFEFKQTMFYQDYDYGLNKLDSWRMIKSNASENGSGSDCCFWDGVECSNEWHVIGLDLGKSSLSGVINSSSTLFKLVHLQMLNLSLNFFESQIPSEIAHLKHLRSLDLRNSNFEGQIPAEISHLQQLSLLDLSWNPLELQSHGLGYLLQNMTRLENLHLTGVDLSSSVPRFLANFSSLRYIKLISCNLQDEFPSEIFHLPKLIHLGLRKNPNLTGSLPEFHLNTLLKYLRVSLTGFTGVVPESIGNLNHLEVLDLETCHFFGRLPGSLSNLTQLTSLTLYENEFTGLVPSLESLSKLTVLRLGFNNFEIGREYNWIKKLTKLIDLDLDQMNIHDEILPYLANLTKLRFVTMGSNFVFGRIPTSIMNLTQLTILDLQGNQLQGQISNLFLNFKNLEYLSVAHNNLSGTVGLESFSGLMKLNFLLLDGNRFSFITTSNYTNESLPQMEYLGLSSCNLKEFPAFLQFQMQMTCLLLYENEIKGLIPNWFLNNSRYTLRMLGLTDNFITGFHEHPHFLPWINLEVFQMSNNQLQGRLPIPPETIVIYDVSNNNLRGDIPSSMCELESLQLLDLSSNKMSGTLPPCLGNLNNSLVGLDLKQNNFHGPMMSICSHGSLLKKIDLSENRFTGQVSKSLANCTNLEFLSLADNSFEDVFPFWLGTIPKFQVLLLRSNKFNGTIESLSTMNSSFLKLRIIDISNNYFTGQLPDKSFQTWNAMKSVYVGESTAMESQFSIDNANSYKFQYSMTLANKVLGVGSGLVIGIASGNFLYARYGDWLLVRFGMKKDRWVWFKEGKKHTGFCVQVTGKKEASLRLARNKECRCCEKEKESDRSTRKKKKGRKKKTGRFT</sequence>
<evidence type="ECO:0000256" key="10">
    <source>
        <dbReference type="ARBA" id="ARBA00023180"/>
    </source>
</evidence>
<evidence type="ECO:0000256" key="6">
    <source>
        <dbReference type="ARBA" id="ARBA00022729"/>
    </source>
</evidence>
<feature type="signal peptide" evidence="12">
    <location>
        <begin position="1"/>
        <end position="26"/>
    </location>
</feature>
<evidence type="ECO:0000313" key="16">
    <source>
        <dbReference type="Proteomes" id="UP000326396"/>
    </source>
</evidence>
<gene>
    <name evidence="15" type="ORF">E3N88_34568</name>
</gene>
<dbReference type="InterPro" id="IPR001611">
    <property type="entry name" value="Leu-rich_rpt"/>
</dbReference>
<evidence type="ECO:0000256" key="4">
    <source>
        <dbReference type="ARBA" id="ARBA00022614"/>
    </source>
</evidence>
<feature type="region of interest" description="Disordered" evidence="11">
    <location>
        <begin position="852"/>
        <end position="877"/>
    </location>
</feature>
<dbReference type="SMART" id="SM00369">
    <property type="entry name" value="LRR_TYP"/>
    <property type="match status" value="7"/>
</dbReference>
<keyword evidence="10" id="KW-0325">Glycoprotein</keyword>
<evidence type="ECO:0000259" key="13">
    <source>
        <dbReference type="Pfam" id="PF08263"/>
    </source>
</evidence>
<accession>A0A5N6LYM7</accession>
<dbReference type="GO" id="GO:0051707">
    <property type="term" value="P:response to other organism"/>
    <property type="evidence" value="ECO:0007669"/>
    <property type="project" value="UniProtKB-ARBA"/>
</dbReference>
<feature type="domain" description="Leucine-rich repeat-containing N-terminal plant-type" evidence="13">
    <location>
        <begin position="28"/>
        <end position="81"/>
    </location>
</feature>
<dbReference type="InterPro" id="IPR013210">
    <property type="entry name" value="LRR_N_plant-typ"/>
</dbReference>
<dbReference type="InterPro" id="IPR046956">
    <property type="entry name" value="RLP23-like"/>
</dbReference>
<dbReference type="SUPFAM" id="SSF52058">
    <property type="entry name" value="L domain-like"/>
    <property type="match status" value="2"/>
</dbReference>
<keyword evidence="16" id="KW-1185">Reference proteome</keyword>
<evidence type="ECO:0000259" key="14">
    <source>
        <dbReference type="Pfam" id="PF23598"/>
    </source>
</evidence>
<keyword evidence="7" id="KW-0677">Repeat</keyword>
<keyword evidence="4" id="KW-0433">Leucine-rich repeat</keyword>
<proteinExistence type="inferred from homology"/>
<keyword evidence="3" id="KW-1003">Cell membrane</keyword>